<dbReference type="AlphaFoldDB" id="A0A1H3TKC3"/>
<organism evidence="1 2">
    <name type="scientific">Evansella caseinilytica</name>
    <dbReference type="NCBI Taxonomy" id="1503961"/>
    <lineage>
        <taxon>Bacteria</taxon>
        <taxon>Bacillati</taxon>
        <taxon>Bacillota</taxon>
        <taxon>Bacilli</taxon>
        <taxon>Bacillales</taxon>
        <taxon>Bacillaceae</taxon>
        <taxon>Evansella</taxon>
    </lineage>
</organism>
<proteinExistence type="predicted"/>
<name>A0A1H3TKC3_9BACI</name>
<evidence type="ECO:0000313" key="2">
    <source>
        <dbReference type="Proteomes" id="UP000198935"/>
    </source>
</evidence>
<accession>A0A1H3TKC3</accession>
<gene>
    <name evidence="1" type="ORF">SAMN05421736_11538</name>
</gene>
<protein>
    <submittedName>
        <fullName evidence="1">Uncharacterized protein</fullName>
    </submittedName>
</protein>
<keyword evidence="2" id="KW-1185">Reference proteome</keyword>
<reference evidence="2" key="1">
    <citation type="submission" date="2016-10" db="EMBL/GenBank/DDBJ databases">
        <authorList>
            <person name="Varghese N."/>
            <person name="Submissions S."/>
        </authorList>
    </citation>
    <scope>NUCLEOTIDE SEQUENCE [LARGE SCALE GENOMIC DNA]</scope>
    <source>
        <strain evidence="2">SP</strain>
    </source>
</reference>
<dbReference type="Proteomes" id="UP000198935">
    <property type="component" value="Unassembled WGS sequence"/>
</dbReference>
<sequence>MRTLGKFAIYSGKEFTFLPHSNGSFAIISFDSTDLNNG</sequence>
<evidence type="ECO:0000313" key="1">
    <source>
        <dbReference type="EMBL" id="SDZ50656.1"/>
    </source>
</evidence>
<dbReference type="EMBL" id="FNPI01000015">
    <property type="protein sequence ID" value="SDZ50656.1"/>
    <property type="molecule type" value="Genomic_DNA"/>
</dbReference>